<dbReference type="GO" id="GO:0061630">
    <property type="term" value="F:ubiquitin protein ligase activity"/>
    <property type="evidence" value="ECO:0007669"/>
    <property type="project" value="UniProtKB-EC"/>
</dbReference>
<dbReference type="SUPFAM" id="SSF57850">
    <property type="entry name" value="RING/U-box"/>
    <property type="match status" value="1"/>
</dbReference>
<comment type="catalytic activity">
    <reaction evidence="1">
        <text>S-ubiquitinyl-[E2 ubiquitin-conjugating enzyme]-L-cysteine + [acceptor protein]-L-lysine = [E2 ubiquitin-conjugating enzyme]-L-cysteine + N(6)-ubiquitinyl-[acceptor protein]-L-lysine.</text>
        <dbReference type="EC" id="2.3.2.27"/>
    </reaction>
</comment>
<feature type="region of interest" description="Disordered" evidence="9">
    <location>
        <begin position="35"/>
        <end position="64"/>
    </location>
</feature>
<sequence>MCHEHGSLPTARGTVSVLPTGLLVIQNLETAIPDNFRAPPSPLPFSMGSDSSETLSRGLETSGNKSGPVLLSGYQPLGETVRESTFEGFKDLKVSDSLNKTCYPKAAEDKSSILNIYNTSATEEEDVCPTCLEEYDADNPRIIPKCQHHFHLSCIFEWMERSATCPICDQLMVINQTYNG</sequence>
<dbReference type="InterPro" id="IPR001841">
    <property type="entry name" value="Znf_RING"/>
</dbReference>
<dbReference type="GO" id="GO:0008270">
    <property type="term" value="F:zinc ion binding"/>
    <property type="evidence" value="ECO:0007669"/>
    <property type="project" value="UniProtKB-KW"/>
</dbReference>
<dbReference type="InterPro" id="IPR013083">
    <property type="entry name" value="Znf_RING/FYVE/PHD"/>
</dbReference>
<feature type="domain" description="RING-type" evidence="10">
    <location>
        <begin position="128"/>
        <end position="169"/>
    </location>
</feature>
<dbReference type="Gene3D" id="3.30.40.10">
    <property type="entry name" value="Zinc/RING finger domain, C3HC4 (zinc finger)"/>
    <property type="match status" value="1"/>
</dbReference>
<reference evidence="11" key="1">
    <citation type="submission" date="2020-02" db="EMBL/GenBank/DDBJ databases">
        <authorList>
            <person name="Scholz U."/>
            <person name="Mascher M."/>
            <person name="Fiebig A."/>
        </authorList>
    </citation>
    <scope>NUCLEOTIDE SEQUENCE</scope>
</reference>
<proteinExistence type="predicted"/>
<protein>
    <recommendedName>
        <fullName evidence="2">RING-type E3 ubiquitin transferase</fullName>
        <ecNumber evidence="2">2.3.2.27</ecNumber>
    </recommendedName>
</protein>
<evidence type="ECO:0000256" key="9">
    <source>
        <dbReference type="SAM" id="MobiDB-lite"/>
    </source>
</evidence>
<dbReference type="SMART" id="SM00184">
    <property type="entry name" value="RING"/>
    <property type="match status" value="1"/>
</dbReference>
<dbReference type="AlphaFoldDB" id="A0A7I8KN23"/>
<dbReference type="Pfam" id="PF13639">
    <property type="entry name" value="zf-RING_2"/>
    <property type="match status" value="1"/>
</dbReference>
<feature type="compositionally biased region" description="Polar residues" evidence="9">
    <location>
        <begin position="48"/>
        <end position="64"/>
    </location>
</feature>
<evidence type="ECO:0000256" key="7">
    <source>
        <dbReference type="ARBA" id="ARBA00022833"/>
    </source>
</evidence>
<dbReference type="EMBL" id="LR746270">
    <property type="protein sequence ID" value="CAA7399011.1"/>
    <property type="molecule type" value="Genomic_DNA"/>
</dbReference>
<dbReference type="PROSITE" id="PS50089">
    <property type="entry name" value="ZF_RING_2"/>
    <property type="match status" value="1"/>
</dbReference>
<keyword evidence="5 8" id="KW-0863">Zinc-finger</keyword>
<name>A0A7I8KN23_SPIIN</name>
<keyword evidence="6" id="KW-0833">Ubl conjugation pathway</keyword>
<evidence type="ECO:0000256" key="4">
    <source>
        <dbReference type="ARBA" id="ARBA00022723"/>
    </source>
</evidence>
<evidence type="ECO:0000259" key="10">
    <source>
        <dbReference type="PROSITE" id="PS50089"/>
    </source>
</evidence>
<organism evidence="11 12">
    <name type="scientific">Spirodela intermedia</name>
    <name type="common">Intermediate duckweed</name>
    <dbReference type="NCBI Taxonomy" id="51605"/>
    <lineage>
        <taxon>Eukaryota</taxon>
        <taxon>Viridiplantae</taxon>
        <taxon>Streptophyta</taxon>
        <taxon>Embryophyta</taxon>
        <taxon>Tracheophyta</taxon>
        <taxon>Spermatophyta</taxon>
        <taxon>Magnoliopsida</taxon>
        <taxon>Liliopsida</taxon>
        <taxon>Araceae</taxon>
        <taxon>Lemnoideae</taxon>
        <taxon>Spirodela</taxon>
    </lineage>
</organism>
<evidence type="ECO:0000256" key="2">
    <source>
        <dbReference type="ARBA" id="ARBA00012483"/>
    </source>
</evidence>
<evidence type="ECO:0000256" key="5">
    <source>
        <dbReference type="ARBA" id="ARBA00022771"/>
    </source>
</evidence>
<accession>A0A7I8KN23</accession>
<keyword evidence="7" id="KW-0862">Zinc</keyword>
<keyword evidence="4" id="KW-0479">Metal-binding</keyword>
<dbReference type="CDD" id="cd23116">
    <property type="entry name" value="RING-H2_AIRP1-like"/>
    <property type="match status" value="1"/>
</dbReference>
<evidence type="ECO:0000256" key="3">
    <source>
        <dbReference type="ARBA" id="ARBA00022679"/>
    </source>
</evidence>
<evidence type="ECO:0000313" key="12">
    <source>
        <dbReference type="Proteomes" id="UP000663760"/>
    </source>
</evidence>
<evidence type="ECO:0000256" key="6">
    <source>
        <dbReference type="ARBA" id="ARBA00022786"/>
    </source>
</evidence>
<dbReference type="PANTHER" id="PTHR46463:SF89">
    <property type="entry name" value="E3 UBIQUITIN-PROTEIN LIGASE RHB1A-RELATED"/>
    <property type="match status" value="1"/>
</dbReference>
<dbReference type="PANTHER" id="PTHR46463">
    <property type="entry name" value="ZINC FINGER, RING/FYVE/PHD-TYPE"/>
    <property type="match status" value="1"/>
</dbReference>
<gene>
    <name evidence="11" type="ORF">SI8410_07009681</name>
</gene>
<dbReference type="EC" id="2.3.2.27" evidence="2"/>
<keyword evidence="3" id="KW-0808">Transferase</keyword>
<evidence type="ECO:0000256" key="8">
    <source>
        <dbReference type="PROSITE-ProRule" id="PRU00175"/>
    </source>
</evidence>
<keyword evidence="12" id="KW-1185">Reference proteome</keyword>
<dbReference type="Proteomes" id="UP000663760">
    <property type="component" value="Chromosome 7"/>
</dbReference>
<dbReference type="OrthoDB" id="8062037at2759"/>
<evidence type="ECO:0000256" key="1">
    <source>
        <dbReference type="ARBA" id="ARBA00000900"/>
    </source>
</evidence>
<evidence type="ECO:0000313" key="11">
    <source>
        <dbReference type="EMBL" id="CAA7399011.1"/>
    </source>
</evidence>